<feature type="signal peptide" evidence="1">
    <location>
        <begin position="1"/>
        <end position="18"/>
    </location>
</feature>
<comment type="caution">
    <text evidence="2">The sequence shown here is derived from an EMBL/GenBank/DDBJ whole genome shotgun (WGS) entry which is preliminary data.</text>
</comment>
<reference evidence="2" key="1">
    <citation type="journal article" date="2023" name="Science">
        <title>Genome structures resolve the early diversification of teleost fishes.</title>
        <authorList>
            <person name="Parey E."/>
            <person name="Louis A."/>
            <person name="Montfort J."/>
            <person name="Bouchez O."/>
            <person name="Roques C."/>
            <person name="Iampietro C."/>
            <person name="Lluch J."/>
            <person name="Castinel A."/>
            <person name="Donnadieu C."/>
            <person name="Desvignes T."/>
            <person name="Floi Bucao C."/>
            <person name="Jouanno E."/>
            <person name="Wen M."/>
            <person name="Mejri S."/>
            <person name="Dirks R."/>
            <person name="Jansen H."/>
            <person name="Henkel C."/>
            <person name="Chen W.J."/>
            <person name="Zahm M."/>
            <person name="Cabau C."/>
            <person name="Klopp C."/>
            <person name="Thompson A.W."/>
            <person name="Robinson-Rechavi M."/>
            <person name="Braasch I."/>
            <person name="Lecointre G."/>
            <person name="Bobe J."/>
            <person name="Postlethwait J.H."/>
            <person name="Berthelot C."/>
            <person name="Roest Crollius H."/>
            <person name="Guiguen Y."/>
        </authorList>
    </citation>
    <scope>NUCLEOTIDE SEQUENCE</scope>
    <source>
        <strain evidence="2">WJC10195</strain>
    </source>
</reference>
<keyword evidence="1" id="KW-0732">Signal</keyword>
<accession>A0A9Q1G6T6</accession>
<organism evidence="2 3">
    <name type="scientific">Synaphobranchus kaupii</name>
    <name type="common">Kaup's arrowtooth eel</name>
    <dbReference type="NCBI Taxonomy" id="118154"/>
    <lineage>
        <taxon>Eukaryota</taxon>
        <taxon>Metazoa</taxon>
        <taxon>Chordata</taxon>
        <taxon>Craniata</taxon>
        <taxon>Vertebrata</taxon>
        <taxon>Euteleostomi</taxon>
        <taxon>Actinopterygii</taxon>
        <taxon>Neopterygii</taxon>
        <taxon>Teleostei</taxon>
        <taxon>Anguilliformes</taxon>
        <taxon>Synaphobranchidae</taxon>
        <taxon>Synaphobranchus</taxon>
    </lineage>
</organism>
<feature type="chain" id="PRO_5040356455" evidence="1">
    <location>
        <begin position="19"/>
        <end position="217"/>
    </location>
</feature>
<keyword evidence="3" id="KW-1185">Reference proteome</keyword>
<name>A0A9Q1G6T6_SYNKA</name>
<dbReference type="EMBL" id="JAINUF010000002">
    <property type="protein sequence ID" value="KAJ8375972.1"/>
    <property type="molecule type" value="Genomic_DNA"/>
</dbReference>
<dbReference type="AlphaFoldDB" id="A0A9Q1G6T6"/>
<evidence type="ECO:0000256" key="1">
    <source>
        <dbReference type="SAM" id="SignalP"/>
    </source>
</evidence>
<evidence type="ECO:0000313" key="2">
    <source>
        <dbReference type="EMBL" id="KAJ8375972.1"/>
    </source>
</evidence>
<dbReference type="Proteomes" id="UP001152622">
    <property type="component" value="Chromosome 2"/>
</dbReference>
<sequence>MPVTFAFAVSLRITTCSSFGPEACWVNKGRLNLPRMCFGAARWRKNQGLWYISQHPFGLEAEGRIYGLSGSLPAAPHLRGNERAEMEPRRQTHSLLQLQTGLDKLNRASCEFFCPSNDTLRSAPVLLPAESLIPTSQGHQCGVSRLMVRDEGHKSLRLLAAPHALGRKPDLLLTYVRAPKTPLFRLYGGTGKSPGVRQPGTISNLHSPLFGLEAVYN</sequence>
<protein>
    <submittedName>
        <fullName evidence="2">Uncharacterized protein</fullName>
    </submittedName>
</protein>
<gene>
    <name evidence="2" type="ORF">SKAU_G00065520</name>
</gene>
<evidence type="ECO:0000313" key="3">
    <source>
        <dbReference type="Proteomes" id="UP001152622"/>
    </source>
</evidence>
<proteinExistence type="predicted"/>